<dbReference type="AlphaFoldDB" id="I9U325"/>
<keyword evidence="1" id="KW-0808">Transferase</keyword>
<dbReference type="Proteomes" id="UP000005323">
    <property type="component" value="Unassembled WGS sequence"/>
</dbReference>
<reference evidence="1 2" key="1">
    <citation type="journal article" date="2013" name="Pathog. Dis.">
        <title>Genome sequences of 65 Helicobacter pylori strains isolated from asymptomatic individuals and patients with gastric cancer, peptic ulcer disease, or gastritis.</title>
        <authorList>
            <person name="Blanchard T.G."/>
            <person name="Czinn S.J."/>
            <person name="Correa P."/>
            <person name="Nakazawa T."/>
            <person name="Keelan M."/>
            <person name="Morningstar L."/>
            <person name="Santana-Cruz I."/>
            <person name="Maroo A."/>
            <person name="McCracken C."/>
            <person name="Shefchek K."/>
            <person name="Daugherty S."/>
            <person name="Song Y."/>
            <person name="Fraser C.M."/>
            <person name="Fricke W.F."/>
        </authorList>
    </citation>
    <scope>NUCLEOTIDE SEQUENCE [LARGE SCALE GENOMIC DNA]</scope>
    <source>
        <strain evidence="1 2">Hp A-26</strain>
    </source>
</reference>
<comment type="caution">
    <text evidence="1">The sequence shown here is derived from an EMBL/GenBank/DDBJ whole genome shotgun (WGS) entry which is preliminary data.</text>
</comment>
<evidence type="ECO:0000313" key="1">
    <source>
        <dbReference type="EMBL" id="EJB76356.1"/>
    </source>
</evidence>
<protein>
    <submittedName>
        <fullName evidence="1">Serine acetyltransferase</fullName>
    </submittedName>
</protein>
<accession>I9U325</accession>
<organism evidence="1 2">
    <name type="scientific">Helicobacter pylori Hp A-26</name>
    <dbReference type="NCBI Taxonomy" id="992056"/>
    <lineage>
        <taxon>Bacteria</taxon>
        <taxon>Pseudomonadati</taxon>
        <taxon>Campylobacterota</taxon>
        <taxon>Epsilonproteobacteria</taxon>
        <taxon>Campylobacterales</taxon>
        <taxon>Helicobacteraceae</taxon>
        <taxon>Helicobacter</taxon>
    </lineage>
</organism>
<dbReference type="GO" id="GO:0016740">
    <property type="term" value="F:transferase activity"/>
    <property type="evidence" value="ECO:0007669"/>
    <property type="project" value="UniProtKB-KW"/>
</dbReference>
<proteinExistence type="predicted"/>
<name>I9U325_HELPX</name>
<dbReference type="PATRIC" id="fig|992056.3.peg.239"/>
<gene>
    <name evidence="1" type="ORF">HPHPA26_0241</name>
</gene>
<dbReference type="EMBL" id="AKOV01000001">
    <property type="protein sequence ID" value="EJB76356.1"/>
    <property type="molecule type" value="Genomic_DNA"/>
</dbReference>
<evidence type="ECO:0000313" key="2">
    <source>
        <dbReference type="Proteomes" id="UP000005323"/>
    </source>
</evidence>
<sequence length="76" mass="9096">MHDPITILQLSKCDENFKQIEDCFSTNDRKKYAKNKQMELAMAFKTRLLYGEKDDAVSEETKKNFLCLFEWIKKRV</sequence>